<dbReference type="PANTHER" id="PTHR43390">
    <property type="entry name" value="SIGNAL PEPTIDASE I"/>
    <property type="match status" value="1"/>
</dbReference>
<comment type="similarity">
    <text evidence="1 4">Belongs to the peptidase S26 family.</text>
</comment>
<gene>
    <name evidence="6" type="ordered locus">Dole_0321</name>
</gene>
<name>A8ZSW7_DESOH</name>
<keyword evidence="4" id="KW-0378">Hydrolase</keyword>
<dbReference type="RefSeq" id="WP_012173750.1">
    <property type="nucleotide sequence ID" value="NC_009943.1"/>
</dbReference>
<keyword evidence="4" id="KW-1133">Transmembrane helix</keyword>
<evidence type="ECO:0000256" key="4">
    <source>
        <dbReference type="RuleBase" id="RU362042"/>
    </source>
</evidence>
<dbReference type="InterPro" id="IPR019533">
    <property type="entry name" value="Peptidase_S26"/>
</dbReference>
<evidence type="ECO:0000256" key="3">
    <source>
        <dbReference type="PIRSR" id="PIRSR600223-1"/>
    </source>
</evidence>
<dbReference type="Pfam" id="PF10502">
    <property type="entry name" value="Peptidase_S26"/>
    <property type="match status" value="1"/>
</dbReference>
<reference evidence="6 7" key="1">
    <citation type="submission" date="2007-10" db="EMBL/GenBank/DDBJ databases">
        <title>Complete sequence of Desulfococcus oleovorans Hxd3.</title>
        <authorList>
            <consortium name="US DOE Joint Genome Institute"/>
            <person name="Copeland A."/>
            <person name="Lucas S."/>
            <person name="Lapidus A."/>
            <person name="Barry K."/>
            <person name="Glavina del Rio T."/>
            <person name="Dalin E."/>
            <person name="Tice H."/>
            <person name="Pitluck S."/>
            <person name="Kiss H."/>
            <person name="Brettin T."/>
            <person name="Bruce D."/>
            <person name="Detter J.C."/>
            <person name="Han C."/>
            <person name="Schmutz J."/>
            <person name="Larimer F."/>
            <person name="Land M."/>
            <person name="Hauser L."/>
            <person name="Kyrpides N."/>
            <person name="Kim E."/>
            <person name="Wawrik B."/>
            <person name="Richardson P."/>
        </authorList>
    </citation>
    <scope>NUCLEOTIDE SEQUENCE [LARGE SCALE GENOMIC DNA]</scope>
    <source>
        <strain evidence="7">DSM 6200 / JCM 39069 / Hxd3</strain>
    </source>
</reference>
<keyword evidence="4" id="KW-0812">Transmembrane</keyword>
<dbReference type="OrthoDB" id="9815782at2"/>
<evidence type="ECO:0000259" key="5">
    <source>
        <dbReference type="Pfam" id="PF10502"/>
    </source>
</evidence>
<comment type="subcellular location">
    <subcellularLocation>
        <location evidence="4">Membrane</location>
        <topology evidence="4">Single-pass type II membrane protein</topology>
    </subcellularLocation>
</comment>
<dbReference type="GO" id="GO:0016020">
    <property type="term" value="C:membrane"/>
    <property type="evidence" value="ECO:0007669"/>
    <property type="project" value="UniProtKB-SubCell"/>
</dbReference>
<proteinExistence type="inferred from homology"/>
<dbReference type="EMBL" id="CP000859">
    <property type="protein sequence ID" value="ABW66131.1"/>
    <property type="molecule type" value="Genomic_DNA"/>
</dbReference>
<feature type="transmembrane region" description="Helical" evidence="4">
    <location>
        <begin position="20"/>
        <end position="42"/>
    </location>
</feature>
<dbReference type="GO" id="GO:0009003">
    <property type="term" value="F:signal peptidase activity"/>
    <property type="evidence" value="ECO:0007669"/>
    <property type="project" value="UniProtKB-EC"/>
</dbReference>
<evidence type="ECO:0000313" key="7">
    <source>
        <dbReference type="Proteomes" id="UP000008561"/>
    </source>
</evidence>
<keyword evidence="4" id="KW-0472">Membrane</keyword>
<keyword evidence="4" id="KW-0645">Protease</keyword>
<feature type="domain" description="Peptidase S26" evidence="5">
    <location>
        <begin position="16"/>
        <end position="161"/>
    </location>
</feature>
<dbReference type="CDD" id="cd06462">
    <property type="entry name" value="Peptidase_S24_S26"/>
    <property type="match status" value="1"/>
</dbReference>
<sequence length="165" mass="18593">MNKNRLQRFLFPALSRRYMLRVVLVAAGAFLFFGYVCIPFRIQGHSMAPTYENGAVNFCFALRYLFSDPSPPDVVAVRLAGTRVMLLKRVVATKGQAVAFRNGFLFVDGRKVAEPYVEKKSDWSLPSRTVKPGHVYVVGDNRSVPIENHQFGQTPTTRIVGVPLW</sequence>
<dbReference type="SUPFAM" id="SSF51306">
    <property type="entry name" value="LexA/Signal peptidase"/>
    <property type="match status" value="1"/>
</dbReference>
<protein>
    <recommendedName>
        <fullName evidence="2 4">Signal peptidase I</fullName>
        <ecNumber evidence="4">3.4.21.89</ecNumber>
    </recommendedName>
</protein>
<dbReference type="HOGENOM" id="CLU_028723_5_1_7"/>
<dbReference type="Proteomes" id="UP000008561">
    <property type="component" value="Chromosome"/>
</dbReference>
<evidence type="ECO:0000313" key="6">
    <source>
        <dbReference type="EMBL" id="ABW66131.1"/>
    </source>
</evidence>
<keyword evidence="7" id="KW-1185">Reference proteome</keyword>
<comment type="catalytic activity">
    <reaction evidence="4">
        <text>Cleavage of hydrophobic, N-terminal signal or leader sequences from secreted and periplasmic proteins.</text>
        <dbReference type="EC" id="3.4.21.89"/>
    </reaction>
</comment>
<dbReference type="eggNOG" id="COG0681">
    <property type="taxonomic scope" value="Bacteria"/>
</dbReference>
<dbReference type="KEGG" id="dol:Dole_0321"/>
<feature type="active site" evidence="3">
    <location>
        <position position="46"/>
    </location>
</feature>
<dbReference type="GO" id="GO:0006465">
    <property type="term" value="P:signal peptide processing"/>
    <property type="evidence" value="ECO:0007669"/>
    <property type="project" value="InterPro"/>
</dbReference>
<dbReference type="AlphaFoldDB" id="A8ZSW7"/>
<evidence type="ECO:0000256" key="1">
    <source>
        <dbReference type="ARBA" id="ARBA00009370"/>
    </source>
</evidence>
<dbReference type="Gene3D" id="2.10.109.10">
    <property type="entry name" value="Umud Fragment, subunit A"/>
    <property type="match status" value="1"/>
</dbReference>
<organism evidence="6 7">
    <name type="scientific">Desulfosudis oleivorans (strain DSM 6200 / JCM 39069 / Hxd3)</name>
    <name type="common">Desulfococcus oleovorans</name>
    <dbReference type="NCBI Taxonomy" id="96561"/>
    <lineage>
        <taxon>Bacteria</taxon>
        <taxon>Pseudomonadati</taxon>
        <taxon>Thermodesulfobacteriota</taxon>
        <taxon>Desulfobacteria</taxon>
        <taxon>Desulfobacterales</taxon>
        <taxon>Desulfosudaceae</taxon>
        <taxon>Desulfosudis</taxon>
    </lineage>
</organism>
<accession>A8ZSW7</accession>
<evidence type="ECO:0000256" key="2">
    <source>
        <dbReference type="ARBA" id="ARBA00019232"/>
    </source>
</evidence>
<dbReference type="InterPro" id="IPR000223">
    <property type="entry name" value="Pept_S26A_signal_pept_1"/>
</dbReference>
<dbReference type="PANTHER" id="PTHR43390:SF1">
    <property type="entry name" value="CHLOROPLAST PROCESSING PEPTIDASE"/>
    <property type="match status" value="1"/>
</dbReference>
<dbReference type="InterPro" id="IPR036286">
    <property type="entry name" value="LexA/Signal_pep-like_sf"/>
</dbReference>
<dbReference type="PRINTS" id="PR00727">
    <property type="entry name" value="LEADERPTASE"/>
</dbReference>
<dbReference type="STRING" id="96561.Dole_0321"/>
<dbReference type="EC" id="3.4.21.89" evidence="4"/>
<dbReference type="GO" id="GO:0004252">
    <property type="term" value="F:serine-type endopeptidase activity"/>
    <property type="evidence" value="ECO:0007669"/>
    <property type="project" value="InterPro"/>
</dbReference>
<dbReference type="NCBIfam" id="TIGR02227">
    <property type="entry name" value="sigpep_I_bact"/>
    <property type="match status" value="1"/>
</dbReference>
<feature type="active site" evidence="3">
    <location>
        <position position="88"/>
    </location>
</feature>